<evidence type="ECO:0000259" key="1">
    <source>
        <dbReference type="Pfam" id="PF13145"/>
    </source>
</evidence>
<dbReference type="GO" id="GO:0003755">
    <property type="term" value="F:peptidyl-prolyl cis-trans isomerase activity"/>
    <property type="evidence" value="ECO:0007669"/>
    <property type="project" value="InterPro"/>
</dbReference>
<proteinExistence type="predicted"/>
<feature type="domain" description="PpiC" evidence="1">
    <location>
        <begin position="87"/>
        <end position="206"/>
    </location>
</feature>
<protein>
    <submittedName>
        <fullName evidence="2">Peptidyl-prolyl cis-trans isomerase</fullName>
    </submittedName>
</protein>
<name>A0A520N5N8_9GAMM</name>
<dbReference type="InterPro" id="IPR046357">
    <property type="entry name" value="PPIase_dom_sf"/>
</dbReference>
<comment type="caution">
    <text evidence="2">The sequence shown here is derived from an EMBL/GenBank/DDBJ whole genome shotgun (WGS) entry which is preliminary data.</text>
</comment>
<evidence type="ECO:0000313" key="2">
    <source>
        <dbReference type="EMBL" id="RZO28797.1"/>
    </source>
</evidence>
<dbReference type="InterPro" id="IPR027304">
    <property type="entry name" value="Trigger_fact/SurA_dom_sf"/>
</dbReference>
<gene>
    <name evidence="2" type="ORF">EVA97_01905</name>
</gene>
<dbReference type="Gene3D" id="1.10.4030.10">
    <property type="entry name" value="Porin chaperone SurA, peptide-binding domain"/>
    <property type="match status" value="1"/>
</dbReference>
<reference evidence="2 3" key="1">
    <citation type="submission" date="2019-02" db="EMBL/GenBank/DDBJ databases">
        <title>Prokaryotic population dynamics and viral predation in marine succession experiment using metagenomics: the confinement effect.</title>
        <authorList>
            <person name="Haro-Moreno J.M."/>
            <person name="Rodriguez-Valera F."/>
            <person name="Lopez-Perez M."/>
        </authorList>
    </citation>
    <scope>NUCLEOTIDE SEQUENCE [LARGE SCALE GENOMIC DNA]</scope>
    <source>
        <strain evidence="2">MED-G164</strain>
    </source>
</reference>
<evidence type="ECO:0000313" key="3">
    <source>
        <dbReference type="Proteomes" id="UP000315283"/>
    </source>
</evidence>
<organism evidence="2 3">
    <name type="scientific">SAR86 cluster bacterium</name>
    <dbReference type="NCBI Taxonomy" id="2030880"/>
    <lineage>
        <taxon>Bacteria</taxon>
        <taxon>Pseudomonadati</taxon>
        <taxon>Pseudomonadota</taxon>
        <taxon>Gammaproteobacteria</taxon>
        <taxon>SAR86 cluster</taxon>
    </lineage>
</organism>
<dbReference type="SUPFAM" id="SSF109998">
    <property type="entry name" value="Triger factor/SurA peptide-binding domain-like"/>
    <property type="match status" value="1"/>
</dbReference>
<dbReference type="Gene3D" id="3.10.50.40">
    <property type="match status" value="1"/>
</dbReference>
<keyword evidence="2" id="KW-0413">Isomerase</keyword>
<dbReference type="Proteomes" id="UP000315283">
    <property type="component" value="Unassembled WGS sequence"/>
</dbReference>
<dbReference type="EMBL" id="SHBJ01000008">
    <property type="protein sequence ID" value="RZO28797.1"/>
    <property type="molecule type" value="Genomic_DNA"/>
</dbReference>
<dbReference type="AlphaFoldDB" id="A0A520N5N8"/>
<dbReference type="Pfam" id="PF13145">
    <property type="entry name" value="Rotamase_2"/>
    <property type="match status" value="1"/>
</dbReference>
<accession>A0A520N5N8</accession>
<dbReference type="InterPro" id="IPR000297">
    <property type="entry name" value="PPIase_PpiC"/>
</dbReference>
<sequence>MGSNSYDKKEIYISDQEIISLVNAWKSQVGRNPNDDEIARIINNLVEEEILYREALKLGLDKEDRIIKRRLAQKISFLKQESNPSPPSNEDLINYYNENHDKYFIDSSYTFSHYFFSSENNSKKRSSKAYKDLLKNISINSDPFFLGKNFVDISQRKIKSEFGKDFALNFKDVEFDKWIGPIESPFGHHIIYVTNYTEGYIPDITNVLKQVEVDFLQSQRDVAIENYLNQIRSEYKIYINPNLQI</sequence>